<dbReference type="Proteomes" id="UP001188597">
    <property type="component" value="Unassembled WGS sequence"/>
</dbReference>
<gene>
    <name evidence="6" type="ORF">RJ639_005839</name>
</gene>
<evidence type="ECO:0000256" key="3">
    <source>
        <dbReference type="ARBA" id="ARBA00022729"/>
    </source>
</evidence>
<keyword evidence="2" id="KW-0964">Secreted</keyword>
<evidence type="ECO:0000256" key="5">
    <source>
        <dbReference type="SAM" id="SignalP"/>
    </source>
</evidence>
<organism evidence="6 7">
    <name type="scientific">Escallonia herrerae</name>
    <dbReference type="NCBI Taxonomy" id="1293975"/>
    <lineage>
        <taxon>Eukaryota</taxon>
        <taxon>Viridiplantae</taxon>
        <taxon>Streptophyta</taxon>
        <taxon>Embryophyta</taxon>
        <taxon>Tracheophyta</taxon>
        <taxon>Spermatophyta</taxon>
        <taxon>Magnoliopsida</taxon>
        <taxon>eudicotyledons</taxon>
        <taxon>Gunneridae</taxon>
        <taxon>Pentapetalae</taxon>
        <taxon>asterids</taxon>
        <taxon>campanulids</taxon>
        <taxon>Escalloniales</taxon>
        <taxon>Escalloniaceae</taxon>
        <taxon>Escallonia</taxon>
    </lineage>
</organism>
<dbReference type="PANTHER" id="PTHR33599:SF20">
    <property type="entry name" value="PROTEIN IDA"/>
    <property type="match status" value="1"/>
</dbReference>
<feature type="signal peptide" evidence="5">
    <location>
        <begin position="1"/>
        <end position="32"/>
    </location>
</feature>
<feature type="compositionally biased region" description="Basic and acidic residues" evidence="4">
    <location>
        <begin position="89"/>
        <end position="102"/>
    </location>
</feature>
<dbReference type="GO" id="GO:0005576">
    <property type="term" value="C:extracellular region"/>
    <property type="evidence" value="ECO:0007669"/>
    <property type="project" value="UniProtKB-SubCell"/>
</dbReference>
<dbReference type="EMBL" id="JAVXUP010001132">
    <property type="protein sequence ID" value="KAK3015611.1"/>
    <property type="molecule type" value="Genomic_DNA"/>
</dbReference>
<evidence type="ECO:0000256" key="1">
    <source>
        <dbReference type="ARBA" id="ARBA00004239"/>
    </source>
</evidence>
<dbReference type="PANTHER" id="PTHR33599">
    <property type="entry name" value="PROTEIN IDA-LIKE 5"/>
    <property type="match status" value="1"/>
</dbReference>
<sequence length="151" mass="17003">MASSSFSKPHHISFHLFPALLIIFLLLGSSAATRPVRSTVTDADSSVSLEDLKHFRRKHEYEGMVFNVLPKGVPIPPSAPSKRHNSVKQQREERGTIHETKSPKNNHKKSTLVALYLLPKTPSCISYSTLRDIHAKLYSKSYSWLISSSEF</sequence>
<protein>
    <submittedName>
        <fullName evidence="6">Uncharacterized protein</fullName>
    </submittedName>
</protein>
<feature type="region of interest" description="Disordered" evidence="4">
    <location>
        <begin position="77"/>
        <end position="106"/>
    </location>
</feature>
<evidence type="ECO:0000256" key="4">
    <source>
        <dbReference type="SAM" id="MobiDB-lite"/>
    </source>
</evidence>
<proteinExistence type="predicted"/>
<reference evidence="6" key="1">
    <citation type="submission" date="2022-12" db="EMBL/GenBank/DDBJ databases">
        <title>Draft genome assemblies for two species of Escallonia (Escalloniales).</title>
        <authorList>
            <person name="Chanderbali A."/>
            <person name="Dervinis C."/>
            <person name="Anghel I."/>
            <person name="Soltis D."/>
            <person name="Soltis P."/>
            <person name="Zapata F."/>
        </authorList>
    </citation>
    <scope>NUCLEOTIDE SEQUENCE</scope>
    <source>
        <strain evidence="6">UCBG64.0493</strain>
        <tissue evidence="6">Leaf</tissue>
    </source>
</reference>
<name>A0AA88VUC8_9ASTE</name>
<evidence type="ECO:0000313" key="7">
    <source>
        <dbReference type="Proteomes" id="UP001188597"/>
    </source>
</evidence>
<dbReference type="AlphaFoldDB" id="A0AA88VUC8"/>
<evidence type="ECO:0000256" key="2">
    <source>
        <dbReference type="ARBA" id="ARBA00022525"/>
    </source>
</evidence>
<keyword evidence="3 5" id="KW-0732">Signal</keyword>
<keyword evidence="7" id="KW-1185">Reference proteome</keyword>
<dbReference type="InterPro" id="IPR039639">
    <property type="entry name" value="IDA-like"/>
</dbReference>
<feature type="chain" id="PRO_5041643284" evidence="5">
    <location>
        <begin position="33"/>
        <end position="151"/>
    </location>
</feature>
<comment type="subcellular location">
    <subcellularLocation>
        <location evidence="1">Secreted</location>
        <location evidence="1">Extracellular space</location>
    </subcellularLocation>
</comment>
<comment type="caution">
    <text evidence="6">The sequence shown here is derived from an EMBL/GenBank/DDBJ whole genome shotgun (WGS) entry which is preliminary data.</text>
</comment>
<accession>A0AA88VUC8</accession>
<evidence type="ECO:0000313" key="6">
    <source>
        <dbReference type="EMBL" id="KAK3015611.1"/>
    </source>
</evidence>
<dbReference type="GO" id="GO:0010227">
    <property type="term" value="P:floral organ abscission"/>
    <property type="evidence" value="ECO:0007669"/>
    <property type="project" value="InterPro"/>
</dbReference>